<protein>
    <submittedName>
        <fullName evidence="1">12584_t:CDS:1</fullName>
    </submittedName>
</protein>
<gene>
    <name evidence="1" type="ORF">FWILDA_LOCUS10294</name>
</gene>
<organism evidence="1 2">
    <name type="scientific">Funneliformis geosporum</name>
    <dbReference type="NCBI Taxonomy" id="1117311"/>
    <lineage>
        <taxon>Eukaryota</taxon>
        <taxon>Fungi</taxon>
        <taxon>Fungi incertae sedis</taxon>
        <taxon>Mucoromycota</taxon>
        <taxon>Glomeromycotina</taxon>
        <taxon>Glomeromycetes</taxon>
        <taxon>Glomerales</taxon>
        <taxon>Glomeraceae</taxon>
        <taxon>Funneliformis</taxon>
    </lineage>
</organism>
<dbReference type="EMBL" id="CAMKVN010002613">
    <property type="protein sequence ID" value="CAI2181859.1"/>
    <property type="molecule type" value="Genomic_DNA"/>
</dbReference>
<name>A0A9W4WS00_9GLOM</name>
<comment type="caution">
    <text evidence="1">The sequence shown here is derived from an EMBL/GenBank/DDBJ whole genome shotgun (WGS) entry which is preliminary data.</text>
</comment>
<keyword evidence="2" id="KW-1185">Reference proteome</keyword>
<proteinExistence type="predicted"/>
<evidence type="ECO:0000313" key="2">
    <source>
        <dbReference type="Proteomes" id="UP001153678"/>
    </source>
</evidence>
<dbReference type="Proteomes" id="UP001153678">
    <property type="component" value="Unassembled WGS sequence"/>
</dbReference>
<accession>A0A9W4WS00</accession>
<dbReference type="AlphaFoldDB" id="A0A9W4WS00"/>
<sequence>MESPTPTLKPLLFNYTKKLKEMTILLGHSKILPNFPENKRALIVQETFKMIMKHASLKEMDIKTTFSFLTINVPYITFPGANLCFQNLPKFVGDSSTNSEFCSRLADIYKDIKKFKMEIAEDINEGMRNLDKLNL</sequence>
<reference evidence="1" key="1">
    <citation type="submission" date="2022-08" db="EMBL/GenBank/DDBJ databases">
        <authorList>
            <person name="Kallberg Y."/>
            <person name="Tangrot J."/>
            <person name="Rosling A."/>
        </authorList>
    </citation>
    <scope>NUCLEOTIDE SEQUENCE</scope>
    <source>
        <strain evidence="1">Wild A</strain>
    </source>
</reference>
<evidence type="ECO:0000313" key="1">
    <source>
        <dbReference type="EMBL" id="CAI2181859.1"/>
    </source>
</evidence>